<comment type="caution">
    <text evidence="1">The sequence shown here is derived from an EMBL/GenBank/DDBJ whole genome shotgun (WGS) entry which is preliminary data.</text>
</comment>
<organism evidence="1 2">
    <name type="scientific">Trichinella nativa</name>
    <dbReference type="NCBI Taxonomy" id="6335"/>
    <lineage>
        <taxon>Eukaryota</taxon>
        <taxon>Metazoa</taxon>
        <taxon>Ecdysozoa</taxon>
        <taxon>Nematoda</taxon>
        <taxon>Enoplea</taxon>
        <taxon>Dorylaimia</taxon>
        <taxon>Trichinellida</taxon>
        <taxon>Trichinellidae</taxon>
        <taxon>Trichinella</taxon>
    </lineage>
</organism>
<evidence type="ECO:0000313" key="2">
    <source>
        <dbReference type="Proteomes" id="UP000054721"/>
    </source>
</evidence>
<sequence>MMVLNGIGLTIVLDTRQSSAVISDVIFNIYHSVLRPSVSLSSKAPIFDSPARKRKCADRSSLDIFNIIQEYTRLKSDSRQTVSRYIARKGNHGLITTRRGEVATPVDKLQATPSGMPQATLPGMPQATPPAILFEISKNFQLFEQFAPGYAPGIASGNFRKKFHPWAMPSAILKKHLPCGYASGYFKKIFAFRLWKPEHAIKLSILTVKLREFQALLTSYYAYEETESI</sequence>
<dbReference type="Proteomes" id="UP000054721">
    <property type="component" value="Unassembled WGS sequence"/>
</dbReference>
<gene>
    <name evidence="1" type="ORF">T02_314</name>
</gene>
<dbReference type="EMBL" id="JYDW01000164">
    <property type="protein sequence ID" value="KRZ53467.1"/>
    <property type="molecule type" value="Genomic_DNA"/>
</dbReference>
<protein>
    <submittedName>
        <fullName evidence="1">Uncharacterized protein</fullName>
    </submittedName>
</protein>
<proteinExistence type="predicted"/>
<dbReference type="AlphaFoldDB" id="A0A0V1L1P5"/>
<evidence type="ECO:0000313" key="1">
    <source>
        <dbReference type="EMBL" id="KRZ53467.1"/>
    </source>
</evidence>
<name>A0A0V1L1P5_9BILA</name>
<accession>A0A0V1L1P5</accession>
<reference evidence="1 2" key="1">
    <citation type="submission" date="2015-05" db="EMBL/GenBank/DDBJ databases">
        <title>Evolution of Trichinella species and genotypes.</title>
        <authorList>
            <person name="Korhonen P.K."/>
            <person name="Edoardo P."/>
            <person name="Giuseppe L.R."/>
            <person name="Gasser R.B."/>
        </authorList>
    </citation>
    <scope>NUCLEOTIDE SEQUENCE [LARGE SCALE GENOMIC DNA]</scope>
    <source>
        <strain evidence="1">ISS10</strain>
    </source>
</reference>
<keyword evidence="2" id="KW-1185">Reference proteome</keyword>